<dbReference type="AlphaFoldDB" id="A0A160TMT6"/>
<gene>
    <name evidence="1" type="ORF">MGWOODY_Smn205</name>
</gene>
<dbReference type="EMBL" id="CZQE01000181">
    <property type="protein sequence ID" value="CUS44809.1"/>
    <property type="molecule type" value="Genomic_DNA"/>
</dbReference>
<protein>
    <submittedName>
        <fullName evidence="1">Uncharacterized protein</fullName>
    </submittedName>
</protein>
<name>A0A160TMT6_9ZZZZ</name>
<organism evidence="1">
    <name type="scientific">hydrothermal vent metagenome</name>
    <dbReference type="NCBI Taxonomy" id="652676"/>
    <lineage>
        <taxon>unclassified sequences</taxon>
        <taxon>metagenomes</taxon>
        <taxon>ecological metagenomes</taxon>
    </lineage>
</organism>
<reference evidence="1" key="1">
    <citation type="submission" date="2015-10" db="EMBL/GenBank/DDBJ databases">
        <authorList>
            <person name="Gilbert D.G."/>
        </authorList>
    </citation>
    <scope>NUCLEOTIDE SEQUENCE</scope>
</reference>
<evidence type="ECO:0000313" key="1">
    <source>
        <dbReference type="EMBL" id="CUS44809.1"/>
    </source>
</evidence>
<proteinExistence type="predicted"/>
<sequence>MSLALLGGCAASGIDRPASASSTAKCDIQSIESRPGRIWWKEQRWRYATDAEATAAYQAITTGNDPWPNWFTPHEQDLAVGVRFQMAVSKGQPETSPGGFGTFDDVASVRDVRRYLAVRYAWKPEVDRVVTYEVIKPLPVKIGPIGPQTDPHGCAWLPGRWSQLQMLVPPATRIDYLKVIGVRSIH</sequence>
<accession>A0A160TMT6</accession>